<dbReference type="AlphaFoldDB" id="A0AAN9I4Z1"/>
<organism evidence="1 2">
    <name type="scientific">Clitoria ternatea</name>
    <name type="common">Butterfly pea</name>
    <dbReference type="NCBI Taxonomy" id="43366"/>
    <lineage>
        <taxon>Eukaryota</taxon>
        <taxon>Viridiplantae</taxon>
        <taxon>Streptophyta</taxon>
        <taxon>Embryophyta</taxon>
        <taxon>Tracheophyta</taxon>
        <taxon>Spermatophyta</taxon>
        <taxon>Magnoliopsida</taxon>
        <taxon>eudicotyledons</taxon>
        <taxon>Gunneridae</taxon>
        <taxon>Pentapetalae</taxon>
        <taxon>rosids</taxon>
        <taxon>fabids</taxon>
        <taxon>Fabales</taxon>
        <taxon>Fabaceae</taxon>
        <taxon>Papilionoideae</taxon>
        <taxon>50 kb inversion clade</taxon>
        <taxon>NPAAA clade</taxon>
        <taxon>indigoferoid/millettioid clade</taxon>
        <taxon>Phaseoleae</taxon>
        <taxon>Clitoria</taxon>
    </lineage>
</organism>
<evidence type="ECO:0000313" key="1">
    <source>
        <dbReference type="EMBL" id="KAK7263830.1"/>
    </source>
</evidence>
<evidence type="ECO:0000313" key="2">
    <source>
        <dbReference type="Proteomes" id="UP001359559"/>
    </source>
</evidence>
<reference evidence="1 2" key="1">
    <citation type="submission" date="2024-01" db="EMBL/GenBank/DDBJ databases">
        <title>The genomes of 5 underutilized Papilionoideae crops provide insights into root nodulation and disease resistance.</title>
        <authorList>
            <person name="Yuan L."/>
        </authorList>
    </citation>
    <scope>NUCLEOTIDE SEQUENCE [LARGE SCALE GENOMIC DNA]</scope>
    <source>
        <strain evidence="1">LY-2023</strain>
        <tissue evidence="1">Leaf</tissue>
    </source>
</reference>
<dbReference type="EMBL" id="JAYKXN010000008">
    <property type="protein sequence ID" value="KAK7263830.1"/>
    <property type="molecule type" value="Genomic_DNA"/>
</dbReference>
<protein>
    <submittedName>
        <fullName evidence="1">Uncharacterized protein</fullName>
    </submittedName>
</protein>
<keyword evidence="2" id="KW-1185">Reference proteome</keyword>
<accession>A0AAN9I4Z1</accession>
<comment type="caution">
    <text evidence="1">The sequence shown here is derived from an EMBL/GenBank/DDBJ whole genome shotgun (WGS) entry which is preliminary data.</text>
</comment>
<sequence>MQKTRLYSACVSVACCLRDACTGHACKQCPYGCEYAVTFDAGSGNYDVSCLCVHIAFVGIALRRFIDQWSVRLWQSGFEEYCRV</sequence>
<gene>
    <name evidence="1" type="ORF">RJT34_31427</name>
</gene>
<dbReference type="Proteomes" id="UP001359559">
    <property type="component" value="Unassembled WGS sequence"/>
</dbReference>
<proteinExistence type="predicted"/>
<name>A0AAN9I4Z1_CLITE</name>